<keyword evidence="3 10" id="KW-0812">Transmembrane</keyword>
<keyword evidence="2 10" id="KW-0808">Transferase</keyword>
<feature type="transmembrane region" description="Helical" evidence="10">
    <location>
        <begin position="64"/>
        <end position="90"/>
    </location>
</feature>
<evidence type="ECO:0000256" key="4">
    <source>
        <dbReference type="ARBA" id="ARBA00022989"/>
    </source>
</evidence>
<evidence type="ECO:0000256" key="8">
    <source>
        <dbReference type="ARBA" id="ARBA00023315"/>
    </source>
</evidence>
<accession>A0A9P6STT9</accession>
<dbReference type="InterPro" id="IPR001594">
    <property type="entry name" value="Palmitoyltrfase_DHHC"/>
</dbReference>
<keyword evidence="13" id="KW-1185">Reference proteome</keyword>
<comment type="similarity">
    <text evidence="10">Belongs to the DHHC palmitoyltransferase family.</text>
</comment>
<gene>
    <name evidence="12" type="primary">PFA4_1</name>
    <name evidence="12" type="ORF">BGZ65_002835</name>
</gene>
<sequence>MDHHCPWVQNCVGYFNYGYFVRFIIWTTISTFICAVLLILRCWEAYENERLGINHNSAPTEGQIIFIIVNMCLDGCVLLGISLLTLYHLWCISKNTTTIESWEKDRILTMIRQGKISD</sequence>
<proteinExistence type="inferred from homology"/>
<comment type="catalytic activity">
    <reaction evidence="9 10">
        <text>L-cysteinyl-[protein] + hexadecanoyl-CoA = S-hexadecanoyl-L-cysteinyl-[protein] + CoA</text>
        <dbReference type="Rhea" id="RHEA:36683"/>
        <dbReference type="Rhea" id="RHEA-COMP:10131"/>
        <dbReference type="Rhea" id="RHEA-COMP:11032"/>
        <dbReference type="ChEBI" id="CHEBI:29950"/>
        <dbReference type="ChEBI" id="CHEBI:57287"/>
        <dbReference type="ChEBI" id="CHEBI:57379"/>
        <dbReference type="ChEBI" id="CHEBI:74151"/>
        <dbReference type="EC" id="2.3.1.225"/>
    </reaction>
</comment>
<reference evidence="12" key="1">
    <citation type="journal article" date="2020" name="Fungal Divers.">
        <title>Resolving the Mortierellaceae phylogeny through synthesis of multi-gene phylogenetics and phylogenomics.</title>
        <authorList>
            <person name="Vandepol N."/>
            <person name="Liber J."/>
            <person name="Desiro A."/>
            <person name="Na H."/>
            <person name="Kennedy M."/>
            <person name="Barry K."/>
            <person name="Grigoriev I.V."/>
            <person name="Miller A.N."/>
            <person name="O'Donnell K."/>
            <person name="Stajich J.E."/>
            <person name="Bonito G."/>
        </authorList>
    </citation>
    <scope>NUCLEOTIDE SEQUENCE</scope>
    <source>
        <strain evidence="12">MES-2147</strain>
    </source>
</reference>
<evidence type="ECO:0000256" key="6">
    <source>
        <dbReference type="ARBA" id="ARBA00023139"/>
    </source>
</evidence>
<feature type="transmembrane region" description="Helical" evidence="10">
    <location>
        <begin position="23"/>
        <end position="43"/>
    </location>
</feature>
<dbReference type="OrthoDB" id="331948at2759"/>
<keyword evidence="4 10" id="KW-1133">Transmembrane helix</keyword>
<evidence type="ECO:0000313" key="12">
    <source>
        <dbReference type="EMBL" id="KAG0002198.1"/>
    </source>
</evidence>
<evidence type="ECO:0000256" key="3">
    <source>
        <dbReference type="ARBA" id="ARBA00022692"/>
    </source>
</evidence>
<dbReference type="Proteomes" id="UP000749646">
    <property type="component" value="Unassembled WGS sequence"/>
</dbReference>
<comment type="domain">
    <text evidence="10">The DHHC domain is required for palmitoyltransferase activity.</text>
</comment>
<comment type="subcellular location">
    <subcellularLocation>
        <location evidence="1">Membrane</location>
        <topology evidence="1">Multi-pass membrane protein</topology>
    </subcellularLocation>
</comment>
<organism evidence="12 13">
    <name type="scientific">Modicella reniformis</name>
    <dbReference type="NCBI Taxonomy" id="1440133"/>
    <lineage>
        <taxon>Eukaryota</taxon>
        <taxon>Fungi</taxon>
        <taxon>Fungi incertae sedis</taxon>
        <taxon>Mucoromycota</taxon>
        <taxon>Mortierellomycotina</taxon>
        <taxon>Mortierellomycetes</taxon>
        <taxon>Mortierellales</taxon>
        <taxon>Mortierellaceae</taxon>
        <taxon>Modicella</taxon>
    </lineage>
</organism>
<dbReference type="AlphaFoldDB" id="A0A9P6STT9"/>
<keyword evidence="8 10" id="KW-0012">Acyltransferase</keyword>
<dbReference type="InterPro" id="IPR039859">
    <property type="entry name" value="PFA4/ZDH16/20/ERF2-like"/>
</dbReference>
<dbReference type="PANTHER" id="PTHR12246">
    <property type="entry name" value="PALMITOYLTRANSFERASE ZDHHC16"/>
    <property type="match status" value="1"/>
</dbReference>
<evidence type="ECO:0000256" key="9">
    <source>
        <dbReference type="ARBA" id="ARBA00048048"/>
    </source>
</evidence>
<dbReference type="EMBL" id="JAAAHW010000460">
    <property type="protein sequence ID" value="KAG0002198.1"/>
    <property type="molecule type" value="Genomic_DNA"/>
</dbReference>
<dbReference type="EC" id="2.3.1.225" evidence="10"/>
<name>A0A9P6STT9_9FUNG</name>
<keyword evidence="6" id="KW-0564">Palmitate</keyword>
<dbReference type="GO" id="GO:0016020">
    <property type="term" value="C:membrane"/>
    <property type="evidence" value="ECO:0007669"/>
    <property type="project" value="UniProtKB-SubCell"/>
</dbReference>
<evidence type="ECO:0000313" key="13">
    <source>
        <dbReference type="Proteomes" id="UP000749646"/>
    </source>
</evidence>
<protein>
    <recommendedName>
        <fullName evidence="10">Palmitoyltransferase</fullName>
        <ecNumber evidence="10">2.3.1.225</ecNumber>
    </recommendedName>
</protein>
<feature type="non-terminal residue" evidence="12">
    <location>
        <position position="118"/>
    </location>
</feature>
<evidence type="ECO:0000256" key="2">
    <source>
        <dbReference type="ARBA" id="ARBA00022679"/>
    </source>
</evidence>
<dbReference type="PROSITE" id="PS50216">
    <property type="entry name" value="DHHC"/>
    <property type="match status" value="1"/>
</dbReference>
<evidence type="ECO:0000256" key="1">
    <source>
        <dbReference type="ARBA" id="ARBA00004141"/>
    </source>
</evidence>
<evidence type="ECO:0000256" key="7">
    <source>
        <dbReference type="ARBA" id="ARBA00023288"/>
    </source>
</evidence>
<feature type="domain" description="Palmitoyltransferase DHHC" evidence="11">
    <location>
        <begin position="1"/>
        <end position="104"/>
    </location>
</feature>
<evidence type="ECO:0000256" key="10">
    <source>
        <dbReference type="RuleBase" id="RU079119"/>
    </source>
</evidence>
<keyword evidence="7" id="KW-0449">Lipoprotein</keyword>
<dbReference type="GO" id="GO:0019706">
    <property type="term" value="F:protein-cysteine S-palmitoyltransferase activity"/>
    <property type="evidence" value="ECO:0007669"/>
    <property type="project" value="UniProtKB-EC"/>
</dbReference>
<comment type="caution">
    <text evidence="12">The sequence shown here is derived from an EMBL/GenBank/DDBJ whole genome shotgun (WGS) entry which is preliminary data.</text>
</comment>
<dbReference type="Pfam" id="PF01529">
    <property type="entry name" value="DHHC"/>
    <property type="match status" value="1"/>
</dbReference>
<evidence type="ECO:0000259" key="11">
    <source>
        <dbReference type="Pfam" id="PF01529"/>
    </source>
</evidence>
<keyword evidence="5 10" id="KW-0472">Membrane</keyword>
<evidence type="ECO:0000256" key="5">
    <source>
        <dbReference type="ARBA" id="ARBA00023136"/>
    </source>
</evidence>